<feature type="transmembrane region" description="Helical" evidence="1">
    <location>
        <begin position="115"/>
        <end position="142"/>
    </location>
</feature>
<accession>A0A511NC53</accession>
<evidence type="ECO:0008006" key="4">
    <source>
        <dbReference type="Google" id="ProtNLM"/>
    </source>
</evidence>
<keyword evidence="1" id="KW-0472">Membrane</keyword>
<sequence length="518" mass="56943">MRPGSLPWLLRFEVLLYWRSLFSSSQKWVVILLGVLVLGAIGGMWFLLREHSQTLRAGPAELPQPLLLPLTLFGLFAALLMVTTAIQTSVKVMFERKDLDLLISSPVSTRGIFAVRVLGVVLAVTIWWMLLGTAVAILGLLLGTWRFLGLPVGFLTLGSVISTLAVGLTFLLVKSIGVQRTRTIIQVLTVLLGAVLFLGTQLPNLMGTSGQGGFGDRAARWFVEVQQQLPESSPLWYWARSLWLEPVPTLITVAIGLLFLTLVIFSSHRAYLKGASEASGFNRPRPERLKTVPFRSGVFQLLWLKEWKLVLRDPALFSQLLLQVVYMLPLVFVLSGAGRGNAMSSLMNPAFWVAGVVLISSTLTGWLSRIFIGAEDLPDLLSMAPHPRGTLRRQKMWITLLPVLLIFVPLALLLGKSSPVLMLMGVALVCISCLTIAYLQTQWAQPIKRADLMNKSGKGQGNAMQGFVELFTSVGWAGVIAAYGQNNTTWMLIAGGVAVFFPLLFTVLNWKRGSTLGY</sequence>
<feature type="transmembrane region" description="Helical" evidence="1">
    <location>
        <begin position="28"/>
        <end position="48"/>
    </location>
</feature>
<dbReference type="Proteomes" id="UP000321306">
    <property type="component" value="Unassembled WGS sequence"/>
</dbReference>
<name>A0A511NC53_DEIC1</name>
<evidence type="ECO:0000313" key="3">
    <source>
        <dbReference type="Proteomes" id="UP000321306"/>
    </source>
</evidence>
<feature type="transmembrane region" description="Helical" evidence="1">
    <location>
        <begin position="420"/>
        <end position="441"/>
    </location>
</feature>
<feature type="transmembrane region" description="Helical" evidence="1">
    <location>
        <begin position="68"/>
        <end position="94"/>
    </location>
</feature>
<feature type="transmembrane region" description="Helical" evidence="1">
    <location>
        <begin position="350"/>
        <end position="374"/>
    </location>
</feature>
<gene>
    <name evidence="2" type="ORF">DC3_57130</name>
</gene>
<proteinExistence type="predicted"/>
<feature type="transmembrane region" description="Helical" evidence="1">
    <location>
        <begin position="395"/>
        <end position="414"/>
    </location>
</feature>
<keyword evidence="1" id="KW-1133">Transmembrane helix</keyword>
<evidence type="ECO:0000313" key="2">
    <source>
        <dbReference type="EMBL" id="GEM50078.1"/>
    </source>
</evidence>
<feature type="transmembrane region" description="Helical" evidence="1">
    <location>
        <begin position="315"/>
        <end position="338"/>
    </location>
</feature>
<feature type="transmembrane region" description="Helical" evidence="1">
    <location>
        <begin position="148"/>
        <end position="172"/>
    </location>
</feature>
<keyword evidence="1" id="KW-0812">Transmembrane</keyword>
<dbReference type="AlphaFoldDB" id="A0A511NC53"/>
<feature type="transmembrane region" description="Helical" evidence="1">
    <location>
        <begin position="184"/>
        <end position="202"/>
    </location>
</feature>
<dbReference type="EMBL" id="BJXB01000056">
    <property type="protein sequence ID" value="GEM50078.1"/>
    <property type="molecule type" value="Genomic_DNA"/>
</dbReference>
<keyword evidence="3" id="KW-1185">Reference proteome</keyword>
<feature type="transmembrane region" description="Helical" evidence="1">
    <location>
        <begin position="462"/>
        <end position="484"/>
    </location>
</feature>
<protein>
    <recommendedName>
        <fullName evidence="4">ABC-2 type transport system permease protein</fullName>
    </recommendedName>
</protein>
<feature type="transmembrane region" description="Helical" evidence="1">
    <location>
        <begin position="247"/>
        <end position="265"/>
    </location>
</feature>
<feature type="transmembrane region" description="Helical" evidence="1">
    <location>
        <begin position="490"/>
        <end position="510"/>
    </location>
</feature>
<comment type="caution">
    <text evidence="2">The sequence shown here is derived from an EMBL/GenBank/DDBJ whole genome shotgun (WGS) entry which is preliminary data.</text>
</comment>
<dbReference type="RefSeq" id="WP_146891900.1">
    <property type="nucleotide sequence ID" value="NZ_BJXB01000056.1"/>
</dbReference>
<organism evidence="2 3">
    <name type="scientific">Deinococcus cellulosilyticus (strain DSM 18568 / NBRC 106333 / KACC 11606 / 5516J-15)</name>
    <dbReference type="NCBI Taxonomy" id="1223518"/>
    <lineage>
        <taxon>Bacteria</taxon>
        <taxon>Thermotogati</taxon>
        <taxon>Deinococcota</taxon>
        <taxon>Deinococci</taxon>
        <taxon>Deinococcales</taxon>
        <taxon>Deinococcaceae</taxon>
        <taxon>Deinococcus</taxon>
    </lineage>
</organism>
<reference evidence="2 3" key="1">
    <citation type="submission" date="2019-07" db="EMBL/GenBank/DDBJ databases">
        <title>Whole genome shotgun sequence of Deinococcus cellulosilyticus NBRC 106333.</title>
        <authorList>
            <person name="Hosoyama A."/>
            <person name="Uohara A."/>
            <person name="Ohji S."/>
            <person name="Ichikawa N."/>
        </authorList>
    </citation>
    <scope>NUCLEOTIDE SEQUENCE [LARGE SCALE GENOMIC DNA]</scope>
    <source>
        <strain evidence="2 3">NBRC 106333</strain>
    </source>
</reference>
<dbReference type="OrthoDB" id="65821at2"/>
<evidence type="ECO:0000256" key="1">
    <source>
        <dbReference type="SAM" id="Phobius"/>
    </source>
</evidence>